<evidence type="ECO:0000256" key="1">
    <source>
        <dbReference type="ARBA" id="ARBA00022729"/>
    </source>
</evidence>
<dbReference type="Gene3D" id="2.40.40.10">
    <property type="entry name" value="RlpA-like domain"/>
    <property type="match status" value="1"/>
</dbReference>
<dbReference type="InterPro" id="IPR051477">
    <property type="entry name" value="Expansin_CellWall"/>
</dbReference>
<dbReference type="STRING" id="68775.A0A5C3LVM6"/>
<reference evidence="3 4" key="1">
    <citation type="journal article" date="2019" name="Nat. Ecol. Evol.">
        <title>Megaphylogeny resolves global patterns of mushroom evolution.</title>
        <authorList>
            <person name="Varga T."/>
            <person name="Krizsan K."/>
            <person name="Foldi C."/>
            <person name="Dima B."/>
            <person name="Sanchez-Garcia M."/>
            <person name="Sanchez-Ramirez S."/>
            <person name="Szollosi G.J."/>
            <person name="Szarkandi J.G."/>
            <person name="Papp V."/>
            <person name="Albert L."/>
            <person name="Andreopoulos W."/>
            <person name="Angelini C."/>
            <person name="Antonin V."/>
            <person name="Barry K.W."/>
            <person name="Bougher N.L."/>
            <person name="Buchanan P."/>
            <person name="Buyck B."/>
            <person name="Bense V."/>
            <person name="Catcheside P."/>
            <person name="Chovatia M."/>
            <person name="Cooper J."/>
            <person name="Damon W."/>
            <person name="Desjardin D."/>
            <person name="Finy P."/>
            <person name="Geml J."/>
            <person name="Haridas S."/>
            <person name="Hughes K."/>
            <person name="Justo A."/>
            <person name="Karasinski D."/>
            <person name="Kautmanova I."/>
            <person name="Kiss B."/>
            <person name="Kocsube S."/>
            <person name="Kotiranta H."/>
            <person name="LaButti K.M."/>
            <person name="Lechner B.E."/>
            <person name="Liimatainen K."/>
            <person name="Lipzen A."/>
            <person name="Lukacs Z."/>
            <person name="Mihaltcheva S."/>
            <person name="Morgado L.N."/>
            <person name="Niskanen T."/>
            <person name="Noordeloos M.E."/>
            <person name="Ohm R.A."/>
            <person name="Ortiz-Santana B."/>
            <person name="Ovrebo C."/>
            <person name="Racz N."/>
            <person name="Riley R."/>
            <person name="Savchenko A."/>
            <person name="Shiryaev A."/>
            <person name="Soop K."/>
            <person name="Spirin V."/>
            <person name="Szebenyi C."/>
            <person name="Tomsovsky M."/>
            <person name="Tulloss R.E."/>
            <person name="Uehling J."/>
            <person name="Grigoriev I.V."/>
            <person name="Vagvolgyi C."/>
            <person name="Papp T."/>
            <person name="Martin F.M."/>
            <person name="Miettinen O."/>
            <person name="Hibbett D.S."/>
            <person name="Nagy L.G."/>
        </authorList>
    </citation>
    <scope>NUCLEOTIDE SEQUENCE [LARGE SCALE GENOMIC DNA]</scope>
    <source>
        <strain evidence="3 4">CBS 166.37</strain>
    </source>
</reference>
<dbReference type="Pfam" id="PF03330">
    <property type="entry name" value="DPBB_1"/>
    <property type="match status" value="1"/>
</dbReference>
<gene>
    <name evidence="3" type="ORF">BDQ12DRAFT_609501</name>
</gene>
<feature type="non-terminal residue" evidence="3">
    <location>
        <position position="1"/>
    </location>
</feature>
<evidence type="ECO:0000313" key="4">
    <source>
        <dbReference type="Proteomes" id="UP000308652"/>
    </source>
</evidence>
<evidence type="ECO:0000259" key="2">
    <source>
        <dbReference type="Pfam" id="PF03330"/>
    </source>
</evidence>
<keyword evidence="4" id="KW-1185">Reference proteome</keyword>
<dbReference type="PANTHER" id="PTHR31836:SF28">
    <property type="entry name" value="SRCR DOMAIN-CONTAINING PROTEIN-RELATED"/>
    <property type="match status" value="1"/>
</dbReference>
<dbReference type="SUPFAM" id="SSF50685">
    <property type="entry name" value="Barwin-like endoglucanases"/>
    <property type="match status" value="1"/>
</dbReference>
<name>A0A5C3LVM6_9AGAR</name>
<dbReference type="PANTHER" id="PTHR31836">
    <property type="match status" value="1"/>
</dbReference>
<proteinExistence type="predicted"/>
<dbReference type="EMBL" id="ML213613">
    <property type="protein sequence ID" value="TFK36607.1"/>
    <property type="molecule type" value="Genomic_DNA"/>
</dbReference>
<dbReference type="Proteomes" id="UP000308652">
    <property type="component" value="Unassembled WGS sequence"/>
</dbReference>
<protein>
    <submittedName>
        <fullName evidence="3">RlpA-like double-psi beta-barrel-protein domain-containing protein-containing protein</fullName>
    </submittedName>
</protein>
<evidence type="ECO:0000313" key="3">
    <source>
        <dbReference type="EMBL" id="TFK36607.1"/>
    </source>
</evidence>
<keyword evidence="1" id="KW-0732">Signal</keyword>
<dbReference type="CDD" id="cd22191">
    <property type="entry name" value="DPBB_RlpA_EXP_N-like"/>
    <property type="match status" value="1"/>
</dbReference>
<feature type="domain" description="RlpA-like protein double-psi beta-barrel" evidence="2">
    <location>
        <begin position="37"/>
        <end position="87"/>
    </location>
</feature>
<dbReference type="AlphaFoldDB" id="A0A5C3LVM6"/>
<dbReference type="OrthoDB" id="623670at2759"/>
<organism evidence="3 4">
    <name type="scientific">Crucibulum laeve</name>
    <dbReference type="NCBI Taxonomy" id="68775"/>
    <lineage>
        <taxon>Eukaryota</taxon>
        <taxon>Fungi</taxon>
        <taxon>Dikarya</taxon>
        <taxon>Basidiomycota</taxon>
        <taxon>Agaricomycotina</taxon>
        <taxon>Agaricomycetes</taxon>
        <taxon>Agaricomycetidae</taxon>
        <taxon>Agaricales</taxon>
        <taxon>Agaricineae</taxon>
        <taxon>Nidulariaceae</taxon>
        <taxon>Crucibulum</taxon>
    </lineage>
</organism>
<dbReference type="InterPro" id="IPR009009">
    <property type="entry name" value="RlpA-like_DPBB"/>
</dbReference>
<dbReference type="InterPro" id="IPR036908">
    <property type="entry name" value="RlpA-like_sf"/>
</dbReference>
<accession>A0A5C3LVM6</accession>
<sequence length="90" mass="9580">ATYFYPGLGACGFTNGNNDFIAALSSAKYQAEGNFCSRAIRVNYNGRSVVATVVDKCPGCGYDDVDLSPAAFSALANLTLGRIPVEWDFI</sequence>